<dbReference type="InterPro" id="IPR003293">
    <property type="entry name" value="Nudix_hydrolase6-like"/>
</dbReference>
<comment type="similarity">
    <text evidence="1 3">Belongs to the Nudix hydrolase family.</text>
</comment>
<name>A0ABM4UB98_COFAR</name>
<keyword evidence="2 3" id="KW-0378">Hydrolase</keyword>
<dbReference type="Gene3D" id="3.90.79.10">
    <property type="entry name" value="Nucleoside Triphosphate Pyrophosphohydrolase"/>
    <property type="match status" value="1"/>
</dbReference>
<dbReference type="GeneID" id="113743186"/>
<dbReference type="InterPro" id="IPR020084">
    <property type="entry name" value="NUDIX_hydrolase_CS"/>
</dbReference>
<evidence type="ECO:0000256" key="1">
    <source>
        <dbReference type="ARBA" id="ARBA00005582"/>
    </source>
</evidence>
<gene>
    <name evidence="6" type="primary">LOC113743186</name>
</gene>
<dbReference type="SUPFAM" id="SSF55811">
    <property type="entry name" value="Nudix"/>
    <property type="match status" value="1"/>
</dbReference>
<dbReference type="Pfam" id="PF18290">
    <property type="entry name" value="Nudix_hydro"/>
    <property type="match status" value="1"/>
</dbReference>
<dbReference type="PRINTS" id="PR01356">
    <property type="entry name" value="GFGPROTEIN"/>
</dbReference>
<dbReference type="GO" id="GO:0016787">
    <property type="term" value="F:hydrolase activity"/>
    <property type="evidence" value="ECO:0007669"/>
    <property type="project" value="UniProtKB-KW"/>
</dbReference>
<dbReference type="RefSeq" id="XP_071904551.1">
    <property type="nucleotide sequence ID" value="XM_072048450.1"/>
</dbReference>
<dbReference type="PROSITE" id="PS00893">
    <property type="entry name" value="NUDIX_BOX"/>
    <property type="match status" value="1"/>
</dbReference>
<dbReference type="PRINTS" id="PR00502">
    <property type="entry name" value="NUDIXFAMILY"/>
</dbReference>
<dbReference type="InterPro" id="IPR015797">
    <property type="entry name" value="NUDIX_hydrolase-like_dom_sf"/>
</dbReference>
<dbReference type="CDD" id="cd04670">
    <property type="entry name" value="NUDIX_ASFGF2_Nudt6"/>
    <property type="match status" value="1"/>
</dbReference>
<dbReference type="InterPro" id="IPR000086">
    <property type="entry name" value="NUDIX_hydrolase_dom"/>
</dbReference>
<dbReference type="Gene3D" id="3.40.630.30">
    <property type="match status" value="1"/>
</dbReference>
<protein>
    <submittedName>
        <fullName evidence="6">Nudix hydrolase 10 isoform X1</fullName>
    </submittedName>
</protein>
<accession>A0ABM4UB98</accession>
<organism evidence="5 6">
    <name type="scientific">Coffea arabica</name>
    <name type="common">Arabian coffee</name>
    <dbReference type="NCBI Taxonomy" id="13443"/>
    <lineage>
        <taxon>Eukaryota</taxon>
        <taxon>Viridiplantae</taxon>
        <taxon>Streptophyta</taxon>
        <taxon>Embryophyta</taxon>
        <taxon>Tracheophyta</taxon>
        <taxon>Spermatophyta</taxon>
        <taxon>Magnoliopsida</taxon>
        <taxon>eudicotyledons</taxon>
        <taxon>Gunneridae</taxon>
        <taxon>Pentapetalae</taxon>
        <taxon>asterids</taxon>
        <taxon>lamiids</taxon>
        <taxon>Gentianales</taxon>
        <taxon>Rubiaceae</taxon>
        <taxon>Ixoroideae</taxon>
        <taxon>Gardenieae complex</taxon>
        <taxon>Bertiereae - Coffeeae clade</taxon>
        <taxon>Coffeeae</taxon>
        <taxon>Coffea</taxon>
    </lineage>
</organism>
<dbReference type="InterPro" id="IPR040618">
    <property type="entry name" value="Pre-Nudix"/>
</dbReference>
<dbReference type="Pfam" id="PF00293">
    <property type="entry name" value="NUDIX"/>
    <property type="match status" value="1"/>
</dbReference>
<feature type="domain" description="Nudix hydrolase" evidence="4">
    <location>
        <begin position="135"/>
        <end position="267"/>
    </location>
</feature>
<evidence type="ECO:0000313" key="6">
    <source>
        <dbReference type="RefSeq" id="XP_071904551.1"/>
    </source>
</evidence>
<dbReference type="PROSITE" id="PS51462">
    <property type="entry name" value="NUDIX"/>
    <property type="match status" value="1"/>
</dbReference>
<evidence type="ECO:0000256" key="2">
    <source>
        <dbReference type="ARBA" id="ARBA00022801"/>
    </source>
</evidence>
<dbReference type="Proteomes" id="UP001652660">
    <property type="component" value="Chromosome 5e"/>
</dbReference>
<evidence type="ECO:0000313" key="5">
    <source>
        <dbReference type="Proteomes" id="UP001652660"/>
    </source>
</evidence>
<dbReference type="PANTHER" id="PTHR13994">
    <property type="entry name" value="NUDIX HYDROLASE RELATED"/>
    <property type="match status" value="1"/>
</dbReference>
<reference evidence="6" key="1">
    <citation type="submission" date="2025-08" db="UniProtKB">
        <authorList>
            <consortium name="RefSeq"/>
        </authorList>
    </citation>
    <scope>IDENTIFICATION</scope>
    <source>
        <tissue evidence="6">Leaves</tissue>
    </source>
</reference>
<sequence>MITSSDDIFTATTPTFIKFMSVMQYSTMVKRQKTYENEVHHVELLEGIEDTCGGIVVDMIKPMEPGNFIIALRASISQWKEQGRKAIWIKLPIMLVNLVEPAVKEGFQYHHAEPGYLMLVNWLPVSAPRLPVNASHRVGIGALVVNHDQEVLVVQEKKGKLKNNGVWKLPTGVVNEGEDISAAAIREVKEETGIETRFLEVLAFRQSHKAFFEKSDLFFVCKMQPLSFDVQKQDSEIEAAKWMPLEEYAAQPFVQNNESFNLVSKICLAKENDRYTGFSPLPTITAFSAKEIYLYFNHQYLSKIIVPTR</sequence>
<dbReference type="InterPro" id="IPR020476">
    <property type="entry name" value="Nudix_hydrolase"/>
</dbReference>
<proteinExistence type="inferred from homology"/>
<keyword evidence="5" id="KW-1185">Reference proteome</keyword>
<dbReference type="PANTHER" id="PTHR13994:SF26">
    <property type="entry name" value="NUDIX HYDROLASE 5-RELATED"/>
    <property type="match status" value="1"/>
</dbReference>
<evidence type="ECO:0000259" key="4">
    <source>
        <dbReference type="PROSITE" id="PS51462"/>
    </source>
</evidence>
<evidence type="ECO:0000256" key="3">
    <source>
        <dbReference type="RuleBase" id="RU003476"/>
    </source>
</evidence>